<keyword evidence="2" id="KW-1185">Reference proteome</keyword>
<comment type="caution">
    <text evidence="1">The sequence shown here is derived from an EMBL/GenBank/DDBJ whole genome shotgun (WGS) entry which is preliminary data.</text>
</comment>
<dbReference type="EMBL" id="MU267868">
    <property type="protein sequence ID" value="KAH7907818.1"/>
    <property type="molecule type" value="Genomic_DNA"/>
</dbReference>
<evidence type="ECO:0000313" key="1">
    <source>
        <dbReference type="EMBL" id="KAH7907818.1"/>
    </source>
</evidence>
<accession>A0ACB8A446</accession>
<protein>
    <submittedName>
        <fullName evidence="1">Carotenoid oxygenase</fullName>
    </submittedName>
</protein>
<evidence type="ECO:0000313" key="2">
    <source>
        <dbReference type="Proteomes" id="UP000790377"/>
    </source>
</evidence>
<gene>
    <name evidence="1" type="ORF">BJ138DRAFT_1159145</name>
</gene>
<sequence length="552" mass="61316">MASSAEKLTPWNNWPNDAGVLDVHHEERSPIDLKVTGTIPSYVSGTLYRTGPGGGYQVKAEDGTTWSVDHWFDGFTQNHRFQIIQPTDGSSTRVIYNSRSSCDHLMETIRKTGSLEKFSFGQKRDPCMSFFRKVMSMFIPSKEASVTDNANIGVTISVNPPGSKDPTGKSPGPKEGHASGIQALWTKTDASSFRELDPETLEPIGFATQESLNPELIGKLSAAHAKSDPVTGDVYNYNLQLGRPTTYRIFRVSATTAKTDIIAIITDAPGAYLHSSLITENYFILCVWSGHYAWSGAKLLWEKNILDAIEPFDPAKKALWYVVDRKHGKGVVAKYECDPFFCFHTINAWEEPSSSDPSQTDIVADLSAYKNLDVIKRYYYNSIKSTSPGSLNYIGDKRESSRMSLRRYRKSRDALAEHVANAENSCDLPVVNPRFITQPTRYTYGVGDRGHSTFYDCLLKYNMESSETLVWSEKGQNTGEPIFVVDPQGSDEDDGVLLTVVLDGFKEKSYLLVLDASTMKEVGRASMECVVGFGLHGTYYPKSIKSSPGFDI</sequence>
<dbReference type="Proteomes" id="UP000790377">
    <property type="component" value="Unassembled WGS sequence"/>
</dbReference>
<organism evidence="1 2">
    <name type="scientific">Hygrophoropsis aurantiaca</name>
    <dbReference type="NCBI Taxonomy" id="72124"/>
    <lineage>
        <taxon>Eukaryota</taxon>
        <taxon>Fungi</taxon>
        <taxon>Dikarya</taxon>
        <taxon>Basidiomycota</taxon>
        <taxon>Agaricomycotina</taxon>
        <taxon>Agaricomycetes</taxon>
        <taxon>Agaricomycetidae</taxon>
        <taxon>Boletales</taxon>
        <taxon>Coniophorineae</taxon>
        <taxon>Hygrophoropsidaceae</taxon>
        <taxon>Hygrophoropsis</taxon>
    </lineage>
</organism>
<name>A0ACB8A446_9AGAM</name>
<proteinExistence type="predicted"/>
<reference evidence="1" key="1">
    <citation type="journal article" date="2021" name="New Phytol.">
        <title>Evolutionary innovations through gain and loss of genes in the ectomycorrhizal Boletales.</title>
        <authorList>
            <person name="Wu G."/>
            <person name="Miyauchi S."/>
            <person name="Morin E."/>
            <person name="Kuo A."/>
            <person name="Drula E."/>
            <person name="Varga T."/>
            <person name="Kohler A."/>
            <person name="Feng B."/>
            <person name="Cao Y."/>
            <person name="Lipzen A."/>
            <person name="Daum C."/>
            <person name="Hundley H."/>
            <person name="Pangilinan J."/>
            <person name="Johnson J."/>
            <person name="Barry K."/>
            <person name="LaButti K."/>
            <person name="Ng V."/>
            <person name="Ahrendt S."/>
            <person name="Min B."/>
            <person name="Choi I.G."/>
            <person name="Park H."/>
            <person name="Plett J.M."/>
            <person name="Magnuson J."/>
            <person name="Spatafora J.W."/>
            <person name="Nagy L.G."/>
            <person name="Henrissat B."/>
            <person name="Grigoriev I.V."/>
            <person name="Yang Z.L."/>
            <person name="Xu J."/>
            <person name="Martin F.M."/>
        </authorList>
    </citation>
    <scope>NUCLEOTIDE SEQUENCE</scope>
    <source>
        <strain evidence="1">ATCC 28755</strain>
    </source>
</reference>